<dbReference type="Proteomes" id="UP000005239">
    <property type="component" value="Unassembled WGS sequence"/>
</dbReference>
<evidence type="ECO:0000313" key="4">
    <source>
        <dbReference type="Proteomes" id="UP000005239"/>
    </source>
</evidence>
<keyword evidence="1" id="KW-0732">Signal</keyword>
<sequence>MASTHFWHLLVIICAATAAPNKEKLRIVEYIVLTTFSNITAHLHEITKESTDTNDILERKLDNILATIMETYPVEALKKQRLW</sequence>
<accession>A0A4X3PJF3</accession>
<organism evidence="2 4">
    <name type="scientific">Pristionchus pacificus</name>
    <name type="common">Parasitic nematode worm</name>
    <dbReference type="NCBI Taxonomy" id="54126"/>
    <lineage>
        <taxon>Eukaryota</taxon>
        <taxon>Metazoa</taxon>
        <taxon>Ecdysozoa</taxon>
        <taxon>Nematoda</taxon>
        <taxon>Chromadorea</taxon>
        <taxon>Rhabditida</taxon>
        <taxon>Rhabditina</taxon>
        <taxon>Diplogasteromorpha</taxon>
        <taxon>Diplogasteroidea</taxon>
        <taxon>Neodiplogasteridae</taxon>
        <taxon>Pristionchus</taxon>
    </lineage>
</organism>
<dbReference type="AlphaFoldDB" id="A0A2A6C5Z0"/>
<feature type="signal peptide" evidence="1">
    <location>
        <begin position="1"/>
        <end position="18"/>
    </location>
</feature>
<accession>A0A2A6C5Z0</accession>
<feature type="chain" id="PRO_5013508775" evidence="1">
    <location>
        <begin position="19"/>
        <end position="83"/>
    </location>
</feature>
<dbReference type="EnsemblMetazoa" id="PPA43542.1">
    <property type="protein sequence ID" value="PPA43542.1"/>
    <property type="gene ID" value="WBGene00281911"/>
</dbReference>
<reference evidence="4" key="1">
    <citation type="journal article" date="2008" name="Nat. Genet.">
        <title>The Pristionchus pacificus genome provides a unique perspective on nematode lifestyle and parasitism.</title>
        <authorList>
            <person name="Dieterich C."/>
            <person name="Clifton S.W."/>
            <person name="Schuster L.N."/>
            <person name="Chinwalla A."/>
            <person name="Delehaunty K."/>
            <person name="Dinkelacker I."/>
            <person name="Fulton L."/>
            <person name="Fulton R."/>
            <person name="Godfrey J."/>
            <person name="Minx P."/>
            <person name="Mitreva M."/>
            <person name="Roeseler W."/>
            <person name="Tian H."/>
            <person name="Witte H."/>
            <person name="Yang S.P."/>
            <person name="Wilson R.K."/>
            <person name="Sommer R.J."/>
        </authorList>
    </citation>
    <scope>NUCLEOTIDE SEQUENCE [LARGE SCALE GENOMIC DNA]</scope>
    <source>
        <strain evidence="4">PS312</strain>
    </source>
</reference>
<protein>
    <submittedName>
        <fullName evidence="2">Uncharacterized protein</fullName>
    </submittedName>
</protein>
<dbReference type="EnsemblMetazoa" id="PPA45447.1">
    <property type="protein sequence ID" value="PPA45447.1"/>
    <property type="gene ID" value="WBGene00283816"/>
</dbReference>
<proteinExistence type="predicted"/>
<evidence type="ECO:0000256" key="1">
    <source>
        <dbReference type="SAM" id="SignalP"/>
    </source>
</evidence>
<keyword evidence="4" id="KW-1185">Reference proteome</keyword>
<name>A0A2A6C5Z0_PRIPA</name>
<gene>
    <name evidence="2" type="primary">WBGene00281911</name>
    <name evidence="3" type="synonym">WBGene00283816</name>
</gene>
<evidence type="ECO:0000313" key="2">
    <source>
        <dbReference type="EnsemblMetazoa" id="PPA43542.1"/>
    </source>
</evidence>
<reference evidence="2" key="2">
    <citation type="submission" date="2022-06" db="UniProtKB">
        <authorList>
            <consortium name="EnsemblMetazoa"/>
        </authorList>
    </citation>
    <scope>IDENTIFICATION</scope>
    <source>
        <strain evidence="2">PS312</strain>
    </source>
</reference>
<evidence type="ECO:0000313" key="3">
    <source>
        <dbReference type="EnsemblMetazoa" id="PPA45447.1"/>
    </source>
</evidence>